<sequence length="276" mass="31909">MKKNTFKSYKEAILERYSLAQLEDLSGILATPTPAQLRDFCSMKCDKDLTKADEELMKAFFETKPDESLKHSISRCNIDKFKPIISFLKREKDTENQIRVGLAAIIIDFNPRPYAKYLGMAKDGKVSRTPLPTNQVFTEKENKPTTTLYKRVLYLILGFISLLSIGYVLKSFIAPEKQCMQWQKDHYEVMECDSKVNSLYATNSIKPIDEKLLDFKKIEVNNKTLFFEKGKAIVWYCKISDTEIDYFNGSGDGYHPVLNKSLRPITKYIIDKYVPK</sequence>
<keyword evidence="1" id="KW-1133">Transmembrane helix</keyword>
<gene>
    <name evidence="2" type="ORF">HKT18_05570</name>
</gene>
<proteinExistence type="predicted"/>
<dbReference type="Proteomes" id="UP000536509">
    <property type="component" value="Unassembled WGS sequence"/>
</dbReference>
<dbReference type="AlphaFoldDB" id="A0A7Y3R886"/>
<feature type="transmembrane region" description="Helical" evidence="1">
    <location>
        <begin position="152"/>
        <end position="169"/>
    </location>
</feature>
<keyword evidence="3" id="KW-1185">Reference proteome</keyword>
<evidence type="ECO:0000313" key="2">
    <source>
        <dbReference type="EMBL" id="NNT71682.1"/>
    </source>
</evidence>
<comment type="caution">
    <text evidence="2">The sequence shown here is derived from an EMBL/GenBank/DDBJ whole genome shotgun (WGS) entry which is preliminary data.</text>
</comment>
<keyword evidence="1" id="KW-0812">Transmembrane</keyword>
<protein>
    <submittedName>
        <fullName evidence="2">Uncharacterized protein</fullName>
    </submittedName>
</protein>
<accession>A0A7Y3R886</accession>
<dbReference type="RefSeq" id="WP_171221864.1">
    <property type="nucleotide sequence ID" value="NZ_CP121446.1"/>
</dbReference>
<reference evidence="2 3" key="1">
    <citation type="submission" date="2020-05" db="EMBL/GenBank/DDBJ databases">
        <title>Draft genome of Flavobacterium sp. IMCC34852.</title>
        <authorList>
            <person name="Song J."/>
            <person name="Cho J.-C."/>
        </authorList>
    </citation>
    <scope>NUCLEOTIDE SEQUENCE [LARGE SCALE GENOMIC DNA]</scope>
    <source>
        <strain evidence="2 3">IMCC34852</strain>
    </source>
</reference>
<dbReference type="EMBL" id="JABEVX010000002">
    <property type="protein sequence ID" value="NNT71682.1"/>
    <property type="molecule type" value="Genomic_DNA"/>
</dbReference>
<keyword evidence="1" id="KW-0472">Membrane</keyword>
<organism evidence="2 3">
    <name type="scientific">Flavobacterium rivulicola</name>
    <dbReference type="NCBI Taxonomy" id="2732161"/>
    <lineage>
        <taxon>Bacteria</taxon>
        <taxon>Pseudomonadati</taxon>
        <taxon>Bacteroidota</taxon>
        <taxon>Flavobacteriia</taxon>
        <taxon>Flavobacteriales</taxon>
        <taxon>Flavobacteriaceae</taxon>
        <taxon>Flavobacterium</taxon>
    </lineage>
</organism>
<name>A0A7Y3R886_9FLAO</name>
<evidence type="ECO:0000313" key="3">
    <source>
        <dbReference type="Proteomes" id="UP000536509"/>
    </source>
</evidence>
<evidence type="ECO:0000256" key="1">
    <source>
        <dbReference type="SAM" id="Phobius"/>
    </source>
</evidence>